<organism evidence="3 4">
    <name type="scientific">Aureococcus anophagefferens virus</name>
    <dbReference type="NCBI Taxonomy" id="1474867"/>
    <lineage>
        <taxon>Viruses</taxon>
        <taxon>Varidnaviria</taxon>
        <taxon>Bamfordvirae</taxon>
        <taxon>Nucleocytoviricota</taxon>
        <taxon>Megaviricetes</taxon>
        <taxon>Imitervirales</taxon>
        <taxon>Schizomimiviridae</taxon>
        <taxon>Kratosvirus</taxon>
        <taxon>Kratosvirus quantuckense</taxon>
    </lineage>
</organism>
<keyword evidence="1" id="KW-0175">Coiled coil</keyword>
<keyword evidence="4" id="KW-1185">Reference proteome</keyword>
<evidence type="ECO:0000313" key="4">
    <source>
        <dbReference type="Proteomes" id="UP000028667"/>
    </source>
</evidence>
<proteinExistence type="predicted"/>
<evidence type="ECO:0000313" key="3">
    <source>
        <dbReference type="EMBL" id="AII17248.1"/>
    </source>
</evidence>
<name>A0A076FMS3_9VIRU</name>
<accession>A0A076FMS3</accession>
<protein>
    <submittedName>
        <fullName evidence="3">Uncharacterized protein</fullName>
    </submittedName>
</protein>
<feature type="coiled-coil region" evidence="1">
    <location>
        <begin position="24"/>
        <end position="80"/>
    </location>
</feature>
<reference evidence="3 4" key="1">
    <citation type="journal article" date="2014" name="Virology">
        <title>Genome of brown tide virus (AaV), the little giant of the Megaviridae, elucidates NCLDV genome expansion and host-virus coevolution.</title>
        <authorList>
            <person name="Moniruzzaman M."/>
            <person name="LeCleir G.R."/>
            <person name="Brown C.M."/>
            <person name="Gobler C.J."/>
            <person name="Bidle K.D."/>
            <person name="Wilson W.H."/>
            <person name="Wilhelm S.W."/>
        </authorList>
    </citation>
    <scope>NUCLEOTIDE SEQUENCE [LARGE SCALE GENOMIC DNA]</scope>
    <source>
        <strain evidence="3">BtV-01</strain>
    </source>
</reference>
<keyword evidence="2" id="KW-0812">Transmembrane</keyword>
<dbReference type="Proteomes" id="UP000028667">
    <property type="component" value="Segment"/>
</dbReference>
<sequence length="139" mass="16633">MEVSKVFKAFDEKYSNFLSLRPKIEINEDKIEELKEELKELELKTGKKDTFMFLKMTDEIDVIKKNIKTLEGDIERFEDRIEKFPDDLNLMITGMRKKHLEIEKEDLKKSRKYYCRIFQISIASLSVISIVLLKKKLKH</sequence>
<dbReference type="GeneID" id="20041706"/>
<evidence type="ECO:0000256" key="1">
    <source>
        <dbReference type="SAM" id="Coils"/>
    </source>
</evidence>
<dbReference type="KEGG" id="vg:20041706"/>
<gene>
    <name evidence="3" type="ORF">AaV_283</name>
</gene>
<evidence type="ECO:0000256" key="2">
    <source>
        <dbReference type="SAM" id="Phobius"/>
    </source>
</evidence>
<feature type="transmembrane region" description="Helical" evidence="2">
    <location>
        <begin position="113"/>
        <end position="133"/>
    </location>
</feature>
<dbReference type="EMBL" id="KJ645900">
    <property type="protein sequence ID" value="AII17248.1"/>
    <property type="molecule type" value="Genomic_DNA"/>
</dbReference>
<keyword evidence="2" id="KW-0472">Membrane</keyword>
<keyword evidence="2" id="KW-1133">Transmembrane helix</keyword>
<dbReference type="RefSeq" id="YP_009052357.1">
    <property type="nucleotide sequence ID" value="NC_024697.1"/>
</dbReference>